<dbReference type="AlphaFoldDB" id="A0A105V3W6"/>
<evidence type="ECO:0000313" key="3">
    <source>
        <dbReference type="Proteomes" id="UP000062317"/>
    </source>
</evidence>
<evidence type="ECO:0008006" key="4">
    <source>
        <dbReference type="Google" id="ProtNLM"/>
    </source>
</evidence>
<comment type="caution">
    <text evidence="2">The sequence shown here is derived from an EMBL/GenBank/DDBJ whole genome shotgun (WGS) entry which is preliminary data.</text>
</comment>
<keyword evidence="1" id="KW-0732">Signal</keyword>
<dbReference type="Pfam" id="PF01963">
    <property type="entry name" value="TraB_PrgY_gumN"/>
    <property type="match status" value="1"/>
</dbReference>
<reference evidence="2 3" key="1">
    <citation type="submission" date="2015-11" db="EMBL/GenBank/DDBJ databases">
        <title>Expanding the genomic diversity of Burkholderia species for the development of highly accurate diagnostics.</title>
        <authorList>
            <person name="Sahl J."/>
            <person name="Keim P."/>
            <person name="Wagner D."/>
        </authorList>
    </citation>
    <scope>NUCLEOTIDE SEQUENCE [LARGE SCALE GENOMIC DNA]</scope>
    <source>
        <strain evidence="2 3">MSMB1301WGS</strain>
    </source>
</reference>
<keyword evidence="3" id="KW-1185">Reference proteome</keyword>
<feature type="signal peptide" evidence="1">
    <location>
        <begin position="1"/>
        <end position="27"/>
    </location>
</feature>
<gene>
    <name evidence="2" type="ORF">WT27_13355</name>
</gene>
<evidence type="ECO:0000313" key="2">
    <source>
        <dbReference type="EMBL" id="KVV40907.1"/>
    </source>
</evidence>
<accession>A0A105V3W6</accession>
<evidence type="ECO:0000256" key="1">
    <source>
        <dbReference type="SAM" id="SignalP"/>
    </source>
</evidence>
<dbReference type="EMBL" id="LPEQ01000113">
    <property type="protein sequence ID" value="KVV40907.1"/>
    <property type="molecule type" value="Genomic_DNA"/>
</dbReference>
<feature type="chain" id="PRO_5007125003" description="TraB/GumN family protein" evidence="1">
    <location>
        <begin position="28"/>
        <end position="340"/>
    </location>
</feature>
<proteinExistence type="predicted"/>
<organism evidence="2 3">
    <name type="scientific">Burkholderia territorii</name>
    <dbReference type="NCBI Taxonomy" id="1503055"/>
    <lineage>
        <taxon>Bacteria</taxon>
        <taxon>Pseudomonadati</taxon>
        <taxon>Pseudomonadota</taxon>
        <taxon>Betaproteobacteria</taxon>
        <taxon>Burkholderiales</taxon>
        <taxon>Burkholderiaceae</taxon>
        <taxon>Burkholderia</taxon>
        <taxon>Burkholderia cepacia complex</taxon>
    </lineage>
</organism>
<protein>
    <recommendedName>
        <fullName evidence="4">TraB/GumN family protein</fullName>
    </recommendedName>
</protein>
<dbReference type="InterPro" id="IPR002816">
    <property type="entry name" value="TraB/PrgY/GumN_fam"/>
</dbReference>
<dbReference type="CDD" id="cd14789">
    <property type="entry name" value="Tiki"/>
    <property type="match status" value="1"/>
</dbReference>
<name>A0A105V3W6_9BURK</name>
<dbReference type="Proteomes" id="UP000062317">
    <property type="component" value="Unassembled WGS sequence"/>
</dbReference>
<sequence>MTLNLRFCIRRSLIAVAIAGSSFGAHAVPPATVPALQVIAPNGAKSIVIGSIHAPIQGLPQPSASIMDGATQYVVEGSVSDGSKPPQESLLDLINPAARAAVLRSFATTSGAAPSRLPDLPMAPWAQQLTREQLALFRERVRCNLQSPSLDPKQIGAIPDVGQFTQVLLAYNSAAAAASVAQRPCAPGGLLSRDDLLAQAAKARGLAPTVLESQAAVGAKRAAVPEQLYRDSVYRSLSAQGQHDITEAADAIARGDYDRVTQIGNRGFAPRDAAAFQEGMVTDRNLAWRPVLHGILDKGHAVVVMGAGHLGGPQGIIALLRADGYTVEPVTIPAAPSTPR</sequence>